<dbReference type="InterPro" id="IPR036388">
    <property type="entry name" value="WH-like_DNA-bd_sf"/>
</dbReference>
<sequence>MLVIGADTAHLISMTATPPSHPGLEPLFDITELAEYLGVPLSTIYDWRTRGLGPRAYRFGKRLKFALSDVRAWMEEQREATPGTPSSDRG</sequence>
<name>A0ABP4XLI7_9MICO</name>
<comment type="caution">
    <text evidence="2">The sequence shown here is derived from an EMBL/GenBank/DDBJ whole genome shotgun (WGS) entry which is preliminary data.</text>
</comment>
<dbReference type="NCBIfam" id="TIGR01764">
    <property type="entry name" value="excise"/>
    <property type="match status" value="1"/>
</dbReference>
<keyword evidence="3" id="KW-1185">Reference proteome</keyword>
<dbReference type="Gene3D" id="1.10.10.10">
    <property type="entry name" value="Winged helix-like DNA-binding domain superfamily/Winged helix DNA-binding domain"/>
    <property type="match status" value="1"/>
</dbReference>
<gene>
    <name evidence="2" type="ORF">GCM10009768_10650</name>
</gene>
<dbReference type="Pfam" id="PF12728">
    <property type="entry name" value="HTH_17"/>
    <property type="match status" value="1"/>
</dbReference>
<evidence type="ECO:0000259" key="1">
    <source>
        <dbReference type="Pfam" id="PF12728"/>
    </source>
</evidence>
<accession>A0ABP4XLI7</accession>
<dbReference type="InterPro" id="IPR009061">
    <property type="entry name" value="DNA-bd_dom_put_sf"/>
</dbReference>
<organism evidence="2 3">
    <name type="scientific">Leucobacter iarius</name>
    <dbReference type="NCBI Taxonomy" id="333963"/>
    <lineage>
        <taxon>Bacteria</taxon>
        <taxon>Bacillati</taxon>
        <taxon>Actinomycetota</taxon>
        <taxon>Actinomycetes</taxon>
        <taxon>Micrococcales</taxon>
        <taxon>Microbacteriaceae</taxon>
        <taxon>Leucobacter</taxon>
    </lineage>
</organism>
<protein>
    <recommendedName>
        <fullName evidence="1">Helix-turn-helix domain-containing protein</fullName>
    </recommendedName>
</protein>
<dbReference type="SUPFAM" id="SSF46955">
    <property type="entry name" value="Putative DNA-binding domain"/>
    <property type="match status" value="1"/>
</dbReference>
<evidence type="ECO:0000313" key="3">
    <source>
        <dbReference type="Proteomes" id="UP001500851"/>
    </source>
</evidence>
<evidence type="ECO:0000313" key="2">
    <source>
        <dbReference type="EMBL" id="GAA1783665.1"/>
    </source>
</evidence>
<dbReference type="InterPro" id="IPR010093">
    <property type="entry name" value="SinI_DNA-bd"/>
</dbReference>
<dbReference type="EMBL" id="BAAAOB010000001">
    <property type="protein sequence ID" value="GAA1783665.1"/>
    <property type="molecule type" value="Genomic_DNA"/>
</dbReference>
<dbReference type="InterPro" id="IPR041657">
    <property type="entry name" value="HTH_17"/>
</dbReference>
<reference evidence="3" key="1">
    <citation type="journal article" date="2019" name="Int. J. Syst. Evol. Microbiol.">
        <title>The Global Catalogue of Microorganisms (GCM) 10K type strain sequencing project: providing services to taxonomists for standard genome sequencing and annotation.</title>
        <authorList>
            <consortium name="The Broad Institute Genomics Platform"/>
            <consortium name="The Broad Institute Genome Sequencing Center for Infectious Disease"/>
            <person name="Wu L."/>
            <person name="Ma J."/>
        </authorList>
    </citation>
    <scope>NUCLEOTIDE SEQUENCE [LARGE SCALE GENOMIC DNA]</scope>
    <source>
        <strain evidence="3">JCM 14736</strain>
    </source>
</reference>
<dbReference type="Proteomes" id="UP001500851">
    <property type="component" value="Unassembled WGS sequence"/>
</dbReference>
<feature type="domain" description="Helix-turn-helix" evidence="1">
    <location>
        <begin position="27"/>
        <end position="78"/>
    </location>
</feature>
<proteinExistence type="predicted"/>